<dbReference type="GO" id="GO:0006364">
    <property type="term" value="P:rRNA processing"/>
    <property type="evidence" value="ECO:0007669"/>
    <property type="project" value="UniProtKB-KW"/>
</dbReference>
<dbReference type="SUPFAM" id="SSF54211">
    <property type="entry name" value="Ribosomal protein S5 domain 2-like"/>
    <property type="match status" value="1"/>
</dbReference>
<dbReference type="Gene3D" id="3.30.230.70">
    <property type="entry name" value="GHMP Kinase, N-terminal domain"/>
    <property type="match status" value="1"/>
</dbReference>
<dbReference type="Proteomes" id="UP000677228">
    <property type="component" value="Unassembled WGS sequence"/>
</dbReference>
<dbReference type="EMBL" id="CAJNOK010059067">
    <property type="protein sequence ID" value="CAF1631519.1"/>
    <property type="molecule type" value="Genomic_DNA"/>
</dbReference>
<gene>
    <name evidence="7" type="ORF">OVA965_LOCUS43746</name>
    <name evidence="8" type="ORF">TMI583_LOCUS46136</name>
</gene>
<dbReference type="PANTHER" id="PTHR11953">
    <property type="entry name" value="EXOSOME COMPLEX COMPONENT"/>
    <property type="match status" value="1"/>
</dbReference>
<comment type="caution">
    <text evidence="7">The sequence shown here is derived from an EMBL/GenBank/DDBJ whole genome shotgun (WGS) entry which is preliminary data.</text>
</comment>
<dbReference type="InterPro" id="IPR001247">
    <property type="entry name" value="ExoRNase_PH_dom1"/>
</dbReference>
<evidence type="ECO:0000313" key="8">
    <source>
        <dbReference type="EMBL" id="CAF4458271.1"/>
    </source>
</evidence>
<dbReference type="GO" id="GO:0005730">
    <property type="term" value="C:nucleolus"/>
    <property type="evidence" value="ECO:0007669"/>
    <property type="project" value="TreeGrafter"/>
</dbReference>
<feature type="domain" description="Exoribonuclease phosphorolytic" evidence="6">
    <location>
        <begin position="24"/>
        <end position="147"/>
    </location>
</feature>
<comment type="similarity">
    <text evidence="2">Belongs to the RNase PH family.</text>
</comment>
<evidence type="ECO:0000256" key="4">
    <source>
        <dbReference type="ARBA" id="ARBA00022835"/>
    </source>
</evidence>
<dbReference type="InterPro" id="IPR020568">
    <property type="entry name" value="Ribosomal_Su5_D2-typ_SF"/>
</dbReference>
<keyword evidence="5" id="KW-0539">Nucleus</keyword>
<accession>A0A8S2G5W6</accession>
<evidence type="ECO:0000256" key="3">
    <source>
        <dbReference type="ARBA" id="ARBA00022552"/>
    </source>
</evidence>
<evidence type="ECO:0000256" key="2">
    <source>
        <dbReference type="ARBA" id="ARBA00006678"/>
    </source>
</evidence>
<dbReference type="GO" id="GO:0003723">
    <property type="term" value="F:RNA binding"/>
    <property type="evidence" value="ECO:0007669"/>
    <property type="project" value="TreeGrafter"/>
</dbReference>
<evidence type="ECO:0000313" key="9">
    <source>
        <dbReference type="Proteomes" id="UP000677228"/>
    </source>
</evidence>
<dbReference type="Pfam" id="PF01138">
    <property type="entry name" value="RNase_PH"/>
    <property type="match status" value="1"/>
</dbReference>
<dbReference type="InterPro" id="IPR027408">
    <property type="entry name" value="PNPase/RNase_PH_dom_sf"/>
</dbReference>
<name>A0A8S2G5W6_9BILA</name>
<dbReference type="InterPro" id="IPR050080">
    <property type="entry name" value="RNase_PH"/>
</dbReference>
<evidence type="ECO:0000256" key="5">
    <source>
        <dbReference type="ARBA" id="ARBA00023242"/>
    </source>
</evidence>
<dbReference type="Proteomes" id="UP000682733">
    <property type="component" value="Unassembled WGS sequence"/>
</dbReference>
<dbReference type="GO" id="GO:0016075">
    <property type="term" value="P:rRNA catabolic process"/>
    <property type="evidence" value="ECO:0007669"/>
    <property type="project" value="TreeGrafter"/>
</dbReference>
<dbReference type="GO" id="GO:0000177">
    <property type="term" value="C:cytoplasmic exosome (RNase complex)"/>
    <property type="evidence" value="ECO:0007669"/>
    <property type="project" value="TreeGrafter"/>
</dbReference>
<reference evidence="7" key="1">
    <citation type="submission" date="2021-02" db="EMBL/GenBank/DDBJ databases">
        <authorList>
            <person name="Nowell W R."/>
        </authorList>
    </citation>
    <scope>NUCLEOTIDE SEQUENCE</scope>
</reference>
<protein>
    <recommendedName>
        <fullName evidence="6">Exoribonuclease phosphorolytic domain-containing protein</fullName>
    </recommendedName>
</protein>
<comment type="subcellular location">
    <subcellularLocation>
        <location evidence="1">Nucleus</location>
    </subcellularLocation>
</comment>
<dbReference type="GO" id="GO:0000176">
    <property type="term" value="C:nuclear exosome (RNase complex)"/>
    <property type="evidence" value="ECO:0007669"/>
    <property type="project" value="TreeGrafter"/>
</dbReference>
<evidence type="ECO:0000256" key="1">
    <source>
        <dbReference type="ARBA" id="ARBA00004123"/>
    </source>
</evidence>
<sequence length="182" mass="20576">MNEKNVMSMENGNDESPIEHYCQVSCQLSSIVKSTGSATFTLNDSMCTCILNGPSELLQRQQLESSKNQLHIDVQYQTRQGSLTFYLDKLIEQWLETIVQSTIIKQRYPRSQINLILYEEQNLAGEATLLSCICNTLCLTMLDANLPMKYAFASIPVVLHPTKGLLLLPNTKDELTSKTYFV</sequence>
<keyword evidence="4" id="KW-0271">Exosome</keyword>
<proteinExistence type="inferred from homology"/>
<evidence type="ECO:0000313" key="7">
    <source>
        <dbReference type="EMBL" id="CAF1631519.1"/>
    </source>
</evidence>
<dbReference type="GO" id="GO:0071028">
    <property type="term" value="P:nuclear mRNA surveillance"/>
    <property type="evidence" value="ECO:0007669"/>
    <property type="project" value="TreeGrafter"/>
</dbReference>
<evidence type="ECO:0000259" key="6">
    <source>
        <dbReference type="Pfam" id="PF01138"/>
    </source>
</evidence>
<keyword evidence="3" id="KW-0698">rRNA processing</keyword>
<dbReference type="EMBL" id="CAJOBA010084782">
    <property type="protein sequence ID" value="CAF4458271.1"/>
    <property type="molecule type" value="Genomic_DNA"/>
</dbReference>
<dbReference type="PANTHER" id="PTHR11953:SF1">
    <property type="entry name" value="EXOSOME COMPLEX COMPONENT RRP46"/>
    <property type="match status" value="1"/>
</dbReference>
<dbReference type="AlphaFoldDB" id="A0A8S2G5W6"/>
<dbReference type="GO" id="GO:0071051">
    <property type="term" value="P:poly(A)-dependent snoRNA 3'-end processing"/>
    <property type="evidence" value="ECO:0007669"/>
    <property type="project" value="TreeGrafter"/>
</dbReference>
<organism evidence="7 9">
    <name type="scientific">Didymodactylos carnosus</name>
    <dbReference type="NCBI Taxonomy" id="1234261"/>
    <lineage>
        <taxon>Eukaryota</taxon>
        <taxon>Metazoa</taxon>
        <taxon>Spiralia</taxon>
        <taxon>Gnathifera</taxon>
        <taxon>Rotifera</taxon>
        <taxon>Eurotatoria</taxon>
        <taxon>Bdelloidea</taxon>
        <taxon>Philodinida</taxon>
        <taxon>Philodinidae</taxon>
        <taxon>Didymodactylos</taxon>
    </lineage>
</organism>
<dbReference type="GO" id="GO:0034475">
    <property type="term" value="P:U4 snRNA 3'-end processing"/>
    <property type="evidence" value="ECO:0007669"/>
    <property type="project" value="TreeGrafter"/>
</dbReference>
<feature type="non-terminal residue" evidence="7">
    <location>
        <position position="182"/>
    </location>
</feature>